<dbReference type="SUPFAM" id="SSF48452">
    <property type="entry name" value="TPR-like"/>
    <property type="match status" value="1"/>
</dbReference>
<feature type="repeat" description="TPR" evidence="1">
    <location>
        <begin position="353"/>
        <end position="386"/>
    </location>
</feature>
<keyword evidence="1" id="KW-0802">TPR repeat</keyword>
<keyword evidence="2" id="KW-0732">Signal</keyword>
<proteinExistence type="predicted"/>
<evidence type="ECO:0000256" key="2">
    <source>
        <dbReference type="SAM" id="SignalP"/>
    </source>
</evidence>
<dbReference type="PROSITE" id="PS50005">
    <property type="entry name" value="TPR"/>
    <property type="match status" value="1"/>
</dbReference>
<evidence type="ECO:0000313" key="3">
    <source>
        <dbReference type="EMBL" id="GFZ80985.1"/>
    </source>
</evidence>
<reference evidence="3 4" key="1">
    <citation type="journal article" date="2014" name="Int. J. Syst. Evol. Microbiol.">
        <title>Complete genome sequence of Corynebacterium casei LMG S-19264T (=DSM 44701T), isolated from a smear-ripened cheese.</title>
        <authorList>
            <consortium name="US DOE Joint Genome Institute (JGI-PGF)"/>
            <person name="Walter F."/>
            <person name="Albersmeier A."/>
            <person name="Kalinowski J."/>
            <person name="Ruckert C."/>
        </authorList>
    </citation>
    <scope>NUCLEOTIDE SEQUENCE [LARGE SCALE GENOMIC DNA]</scope>
    <source>
        <strain evidence="3 4">CGMCC 1.15295</strain>
    </source>
</reference>
<sequence length="478" mass="54139">MIDGSKKENITNRLIITKMKTRITLVFAALLFGLNMSFAQQDEECMTNLTIFTDYYKSKKYDEAYSPWMKVRNKCPKFNRAIYAYGEKILEHKIENSTGADKVGYINDLMKLWDEALVNFSSNYSNGEVLVDKAELMYDHKKELGLNDKQIYDAFDKAFKTDLENFSSPRGLYIYFSTLVDLHNAGQAPIQDVFNKYDDVTGKIETEKDAYTKKLNELIEKEESGEGLSSKDEQRKASYNSYLENYETIGGSIDSKLGILANCENLIPLYTKDFETFKNDAVWLQRAVSRMYNKECTDDPLYIKLVKAYDETAPSADTKYFVASLLFKQGKNKEGMDYLNQSYDLETDNFKKAKLAYRIAGSLKNKGDYSAARNYYRKALSLSPSMGKAYTSIAQMYAASANSCGKDEFDKRAVYWLAAAEARKAARVDSNLASYANGLADSYEGKAPSRSMIFEQSKSGQVINIGCWIGASVTVPKL</sequence>
<dbReference type="InterPro" id="IPR019734">
    <property type="entry name" value="TPR_rpt"/>
</dbReference>
<feature type="signal peptide" evidence="2">
    <location>
        <begin position="1"/>
        <end position="39"/>
    </location>
</feature>
<feature type="chain" id="PRO_5035199952" description="Tetratricopeptide repeat protein" evidence="2">
    <location>
        <begin position="40"/>
        <end position="478"/>
    </location>
</feature>
<evidence type="ECO:0008006" key="5">
    <source>
        <dbReference type="Google" id="ProtNLM"/>
    </source>
</evidence>
<dbReference type="Gene3D" id="1.25.40.10">
    <property type="entry name" value="Tetratricopeptide repeat domain"/>
    <property type="match status" value="1"/>
</dbReference>
<accession>A0A8J2TNM2</accession>
<protein>
    <recommendedName>
        <fullName evidence="5">Tetratricopeptide repeat protein</fullName>
    </recommendedName>
</protein>
<dbReference type="AlphaFoldDB" id="A0A8J2TNM2"/>
<dbReference type="Proteomes" id="UP000598120">
    <property type="component" value="Unassembled WGS sequence"/>
</dbReference>
<comment type="caution">
    <text evidence="3">The sequence shown here is derived from an EMBL/GenBank/DDBJ whole genome shotgun (WGS) entry which is preliminary data.</text>
</comment>
<keyword evidence="4" id="KW-1185">Reference proteome</keyword>
<evidence type="ECO:0000313" key="4">
    <source>
        <dbReference type="Proteomes" id="UP000598120"/>
    </source>
</evidence>
<name>A0A8J2TNM2_9FLAO</name>
<dbReference type="InterPro" id="IPR011990">
    <property type="entry name" value="TPR-like_helical_dom_sf"/>
</dbReference>
<organism evidence="3 4">
    <name type="scientific">Aquaticitalea lipolytica</name>
    <dbReference type="NCBI Taxonomy" id="1247562"/>
    <lineage>
        <taxon>Bacteria</taxon>
        <taxon>Pseudomonadati</taxon>
        <taxon>Bacteroidota</taxon>
        <taxon>Flavobacteriia</taxon>
        <taxon>Flavobacteriales</taxon>
        <taxon>Flavobacteriaceae</taxon>
        <taxon>Aquaticitalea</taxon>
    </lineage>
</organism>
<dbReference type="EMBL" id="BMIC01000001">
    <property type="protein sequence ID" value="GFZ80985.1"/>
    <property type="molecule type" value="Genomic_DNA"/>
</dbReference>
<dbReference type="SMART" id="SM00028">
    <property type="entry name" value="TPR"/>
    <property type="match status" value="2"/>
</dbReference>
<evidence type="ECO:0000256" key="1">
    <source>
        <dbReference type="PROSITE-ProRule" id="PRU00339"/>
    </source>
</evidence>
<gene>
    <name evidence="3" type="ORF">GCM10011531_08860</name>
</gene>